<dbReference type="PANTHER" id="PTHR22602">
    <property type="entry name" value="TRANSFERASE CAF17, MITOCHONDRIAL-RELATED"/>
    <property type="match status" value="1"/>
</dbReference>
<dbReference type="InterPro" id="IPR017703">
    <property type="entry name" value="YgfZ/GCV_T_CS"/>
</dbReference>
<dbReference type="PIRSF" id="PIRSF006487">
    <property type="entry name" value="GcvT"/>
    <property type="match status" value="1"/>
</dbReference>
<dbReference type="Gene3D" id="3.30.70.1400">
    <property type="entry name" value="Aminomethyltransferase beta-barrel domains"/>
    <property type="match status" value="1"/>
</dbReference>
<name>Q3SH38_THIDA</name>
<protein>
    <submittedName>
        <fullName evidence="2">Glycine cleavage T-protein (Aminomethyl transferase)</fullName>
    </submittedName>
</protein>
<dbReference type="InterPro" id="IPR029043">
    <property type="entry name" value="GcvT/YgfZ_C"/>
</dbReference>
<reference evidence="2 3" key="1">
    <citation type="journal article" date="2006" name="J. Bacteriol.">
        <title>The genome sequence of the obligately chemolithoautotrophic, facultatively anaerobic bacterium Thiobacillus denitrificans.</title>
        <authorList>
            <person name="Beller H.R."/>
            <person name="Chain P.S."/>
            <person name="Letain T.E."/>
            <person name="Chakicherla A."/>
            <person name="Larimer F.W."/>
            <person name="Richardson P.M."/>
            <person name="Coleman M.A."/>
            <person name="Wood A.P."/>
            <person name="Kelly D.P."/>
        </authorList>
    </citation>
    <scope>NUCLEOTIDE SEQUENCE [LARGE SCALE GENOMIC DNA]</scope>
    <source>
        <strain evidence="2 3">ATCC 25259</strain>
    </source>
</reference>
<dbReference type="Gene3D" id="2.40.30.160">
    <property type="match status" value="1"/>
</dbReference>
<dbReference type="EMBL" id="CP000116">
    <property type="protein sequence ID" value="AAZ98051.1"/>
    <property type="molecule type" value="Genomic_DNA"/>
</dbReference>
<keyword evidence="3" id="KW-1185">Reference proteome</keyword>
<keyword evidence="2" id="KW-0808">Transferase</keyword>
<dbReference type="PANTHER" id="PTHR22602:SF0">
    <property type="entry name" value="TRANSFERASE CAF17, MITOCHONDRIAL-RELATED"/>
    <property type="match status" value="1"/>
</dbReference>
<dbReference type="NCBIfam" id="TIGR03317">
    <property type="entry name" value="ygfZ_signature"/>
    <property type="match status" value="1"/>
</dbReference>
<organism evidence="2 3">
    <name type="scientific">Thiobacillus denitrificans (strain ATCC 25259 / T1)</name>
    <dbReference type="NCBI Taxonomy" id="292415"/>
    <lineage>
        <taxon>Bacteria</taxon>
        <taxon>Pseudomonadati</taxon>
        <taxon>Pseudomonadota</taxon>
        <taxon>Betaproteobacteria</taxon>
        <taxon>Nitrosomonadales</taxon>
        <taxon>Thiobacillaceae</taxon>
        <taxon>Thiobacillus</taxon>
    </lineage>
</organism>
<dbReference type="STRING" id="292415.Tbd_2098"/>
<dbReference type="SUPFAM" id="SSF101790">
    <property type="entry name" value="Aminomethyltransferase beta-barrel domain"/>
    <property type="match status" value="1"/>
</dbReference>
<evidence type="ECO:0000313" key="2">
    <source>
        <dbReference type="EMBL" id="AAZ98051.1"/>
    </source>
</evidence>
<proteinExistence type="predicted"/>
<feature type="domain" description="GCVT N-terminal" evidence="1">
    <location>
        <begin position="40"/>
        <end position="248"/>
    </location>
</feature>
<dbReference type="Pfam" id="PF01571">
    <property type="entry name" value="GCV_T"/>
    <property type="match status" value="1"/>
</dbReference>
<dbReference type="SUPFAM" id="SSF103025">
    <property type="entry name" value="Folate-binding domain"/>
    <property type="match status" value="1"/>
</dbReference>
<evidence type="ECO:0000313" key="3">
    <source>
        <dbReference type="Proteomes" id="UP000008291"/>
    </source>
</evidence>
<dbReference type="GO" id="GO:0016740">
    <property type="term" value="F:transferase activity"/>
    <property type="evidence" value="ECO:0007669"/>
    <property type="project" value="UniProtKB-KW"/>
</dbReference>
<dbReference type="Proteomes" id="UP000008291">
    <property type="component" value="Chromosome"/>
</dbReference>
<dbReference type="InterPro" id="IPR045179">
    <property type="entry name" value="YgfZ/GcvT"/>
</dbReference>
<sequence>MRFIAPSRLESTVIESWKNILLTQGAAIENGSVLHFGDPAAERAAATGATIVADLSQLGVIALRGADTAGFLQGQLTNDVRNLPADGAQWNGYCSPKGRLLANFLAWRNGDDYCLQLSGDILAGVLKRLSMFILRADVKARDASEETVRLVVAGKDAAAAVRAAMGELPEAEMRTIALAAGQVVRVGDDKFVLSIAPERAAEVWQNLTRSATPVGAPVWDWMRLNAGIPMIVAATQEQFVPQMVNLELIGGVSFQKGCYPGQEIVARSQYLGKLKRRMVLAHADAEAAPGDSLYSADLDGQASGTVVNAAPAPAGGFDLLAVVQVESANSQTLHLKSADGVALDLRPLPYALPE</sequence>
<dbReference type="AlphaFoldDB" id="Q3SH38"/>
<dbReference type="Gene3D" id="3.30.70.1630">
    <property type="match status" value="1"/>
</dbReference>
<dbReference type="eggNOG" id="COG0354">
    <property type="taxonomic scope" value="Bacteria"/>
</dbReference>
<accession>Q3SH38</accession>
<dbReference type="GO" id="GO:0016226">
    <property type="term" value="P:iron-sulfur cluster assembly"/>
    <property type="evidence" value="ECO:0007669"/>
    <property type="project" value="TreeGrafter"/>
</dbReference>
<dbReference type="InterPro" id="IPR006222">
    <property type="entry name" value="GCVT_N"/>
</dbReference>
<evidence type="ECO:0000259" key="1">
    <source>
        <dbReference type="Pfam" id="PF01571"/>
    </source>
</evidence>
<dbReference type="KEGG" id="tbd:Tbd_2098"/>
<gene>
    <name evidence="2" type="ordered locus">Tbd_2098</name>
</gene>
<dbReference type="HOGENOM" id="CLU_007884_6_2_4"/>